<evidence type="ECO:0000256" key="1">
    <source>
        <dbReference type="HAMAP-Rule" id="MF_00337"/>
    </source>
</evidence>
<gene>
    <name evidence="1" type="primary">xseB</name>
    <name evidence="3" type="ORF">KQY15_02835</name>
</gene>
<dbReference type="InterPro" id="IPR003761">
    <property type="entry name" value="Exonuc_VII_S"/>
</dbReference>
<comment type="subcellular location">
    <subcellularLocation>
        <location evidence="1">Cytoplasm</location>
    </subcellularLocation>
</comment>
<dbReference type="Proteomes" id="UP000704611">
    <property type="component" value="Unassembled WGS sequence"/>
</dbReference>
<dbReference type="RefSeq" id="WP_217667004.1">
    <property type="nucleotide sequence ID" value="NZ_JAHRID010000001.1"/>
</dbReference>
<dbReference type="Pfam" id="PF02609">
    <property type="entry name" value="Exonuc_VII_S"/>
    <property type="match status" value="1"/>
</dbReference>
<evidence type="ECO:0000256" key="2">
    <source>
        <dbReference type="SAM" id="Coils"/>
    </source>
</evidence>
<sequence>MSKKKADLSQFEQAMAELENIVQQLEQGDLSLDASLTQFERGISLVKQSQQQLQSAEQKVQLLLQQQQQESLQAFTPPPGE</sequence>
<dbReference type="HAMAP" id="MF_00337">
    <property type="entry name" value="Exonuc_7_S"/>
    <property type="match status" value="1"/>
</dbReference>
<keyword evidence="1" id="KW-0540">Nuclease</keyword>
<dbReference type="NCBIfam" id="NF002140">
    <property type="entry name" value="PRK00977.1-4"/>
    <property type="match status" value="1"/>
</dbReference>
<accession>A0ABS6MGW3</accession>
<comment type="caution">
    <text evidence="3">The sequence shown here is derived from an EMBL/GenBank/DDBJ whole genome shotgun (WGS) entry which is preliminary data.</text>
</comment>
<comment type="function">
    <text evidence="1">Bidirectionally degrades single-stranded DNA into large acid-insoluble oligonucleotides, which are then degraded further into small acid-soluble oligonucleotides.</text>
</comment>
<dbReference type="EMBL" id="JAHRID010000001">
    <property type="protein sequence ID" value="MBV2128033.1"/>
    <property type="molecule type" value="Genomic_DNA"/>
</dbReference>
<keyword evidence="1" id="KW-0269">Exonuclease</keyword>
<protein>
    <recommendedName>
        <fullName evidence="1">Exodeoxyribonuclease 7 small subunit</fullName>
        <ecNumber evidence="1">3.1.11.6</ecNumber>
    </recommendedName>
    <alternativeName>
        <fullName evidence="1">Exodeoxyribonuclease VII small subunit</fullName>
        <shortName evidence="1">Exonuclease VII small subunit</shortName>
    </alternativeName>
</protein>
<reference evidence="3 4" key="1">
    <citation type="submission" date="2021-06" db="EMBL/GenBank/DDBJ databases">
        <title>Rheinheimera indica sp. nov., isolated from deep-sea sediment.</title>
        <authorList>
            <person name="Wang Z."/>
            <person name="Zhang X.-Y."/>
        </authorList>
    </citation>
    <scope>NUCLEOTIDE SEQUENCE [LARGE SCALE GENOMIC DNA]</scope>
    <source>
        <strain evidence="3 4">SM2107</strain>
    </source>
</reference>
<comment type="subunit">
    <text evidence="1">Heterooligomer composed of large and small subunits.</text>
</comment>
<dbReference type="PANTHER" id="PTHR34137">
    <property type="entry name" value="EXODEOXYRIBONUCLEASE 7 SMALL SUBUNIT"/>
    <property type="match status" value="1"/>
</dbReference>
<proteinExistence type="inferred from homology"/>
<evidence type="ECO:0000313" key="3">
    <source>
        <dbReference type="EMBL" id="MBV2128033.1"/>
    </source>
</evidence>
<comment type="catalytic activity">
    <reaction evidence="1">
        <text>Exonucleolytic cleavage in either 5'- to 3'- or 3'- to 5'-direction to yield nucleoside 5'-phosphates.</text>
        <dbReference type="EC" id="3.1.11.6"/>
    </reaction>
</comment>
<keyword evidence="1 3" id="KW-0378">Hydrolase</keyword>
<keyword evidence="4" id="KW-1185">Reference proteome</keyword>
<comment type="similarity">
    <text evidence="1">Belongs to the XseB family.</text>
</comment>
<keyword evidence="2" id="KW-0175">Coiled coil</keyword>
<name>A0ABS6MGW3_9GAMM</name>
<dbReference type="NCBIfam" id="TIGR01280">
    <property type="entry name" value="xseB"/>
    <property type="match status" value="1"/>
</dbReference>
<dbReference type="PANTHER" id="PTHR34137:SF1">
    <property type="entry name" value="EXODEOXYRIBONUCLEASE 7 SMALL SUBUNIT"/>
    <property type="match status" value="1"/>
</dbReference>
<keyword evidence="1" id="KW-0963">Cytoplasm</keyword>
<dbReference type="EC" id="3.1.11.6" evidence="1"/>
<evidence type="ECO:0000313" key="4">
    <source>
        <dbReference type="Proteomes" id="UP000704611"/>
    </source>
</evidence>
<dbReference type="PIRSF" id="PIRSF006488">
    <property type="entry name" value="Exonuc_VII_S"/>
    <property type="match status" value="1"/>
</dbReference>
<organism evidence="3 4">
    <name type="scientific">Arsukibacterium indicum</name>
    <dbReference type="NCBI Taxonomy" id="2848612"/>
    <lineage>
        <taxon>Bacteria</taxon>
        <taxon>Pseudomonadati</taxon>
        <taxon>Pseudomonadota</taxon>
        <taxon>Gammaproteobacteria</taxon>
        <taxon>Chromatiales</taxon>
        <taxon>Chromatiaceae</taxon>
        <taxon>Arsukibacterium</taxon>
    </lineage>
</organism>
<dbReference type="GO" id="GO:0008855">
    <property type="term" value="F:exodeoxyribonuclease VII activity"/>
    <property type="evidence" value="ECO:0007669"/>
    <property type="project" value="UniProtKB-EC"/>
</dbReference>
<feature type="coiled-coil region" evidence="2">
    <location>
        <begin position="1"/>
        <end position="73"/>
    </location>
</feature>